<evidence type="ECO:0000256" key="1">
    <source>
        <dbReference type="SAM" id="MobiDB-lite"/>
    </source>
</evidence>
<protein>
    <submittedName>
        <fullName evidence="2">Uncharacterized protein</fullName>
    </submittedName>
</protein>
<evidence type="ECO:0000313" key="2">
    <source>
        <dbReference type="EMBL" id="QHT10075.1"/>
    </source>
</evidence>
<feature type="compositionally biased region" description="Polar residues" evidence="1">
    <location>
        <begin position="27"/>
        <end position="41"/>
    </location>
</feature>
<reference evidence="2" key="1">
    <citation type="journal article" date="2020" name="Nature">
        <title>Giant virus diversity and host interactions through global metagenomics.</title>
        <authorList>
            <person name="Schulz F."/>
            <person name="Roux S."/>
            <person name="Paez-Espino D."/>
            <person name="Jungbluth S."/>
            <person name="Walsh D.A."/>
            <person name="Denef V.J."/>
            <person name="McMahon K.D."/>
            <person name="Konstantinidis K.T."/>
            <person name="Eloe-Fadrosh E.A."/>
            <person name="Kyrpides N.C."/>
            <person name="Woyke T."/>
        </authorList>
    </citation>
    <scope>NUCLEOTIDE SEQUENCE</scope>
    <source>
        <strain evidence="2">GVMAG-M-3300023174-104</strain>
    </source>
</reference>
<feature type="compositionally biased region" description="Low complexity" evidence="1">
    <location>
        <begin position="92"/>
        <end position="107"/>
    </location>
</feature>
<name>A0A6C0D2Z4_9ZZZZ</name>
<feature type="compositionally biased region" description="Basic and acidic residues" evidence="1">
    <location>
        <begin position="65"/>
        <end position="90"/>
    </location>
</feature>
<organism evidence="2">
    <name type="scientific">viral metagenome</name>
    <dbReference type="NCBI Taxonomy" id="1070528"/>
    <lineage>
        <taxon>unclassified sequences</taxon>
        <taxon>metagenomes</taxon>
        <taxon>organismal metagenomes</taxon>
    </lineage>
</organism>
<accession>A0A6C0D2Z4</accession>
<dbReference type="Gene3D" id="1.20.5.320">
    <property type="entry name" value="6-Phosphogluconate Dehydrogenase, domain 3"/>
    <property type="match status" value="1"/>
</dbReference>
<proteinExistence type="predicted"/>
<dbReference type="AlphaFoldDB" id="A0A6C0D2Z4"/>
<feature type="compositionally biased region" description="Polar residues" evidence="1">
    <location>
        <begin position="189"/>
        <end position="199"/>
    </location>
</feature>
<dbReference type="EMBL" id="MN739518">
    <property type="protein sequence ID" value="QHT10075.1"/>
    <property type="molecule type" value="Genomic_DNA"/>
</dbReference>
<feature type="region of interest" description="Disordered" evidence="1">
    <location>
        <begin position="27"/>
        <end position="107"/>
    </location>
</feature>
<sequence length="495" mass="51867">MSSHFRISNLKSSLPKNTVYNSLLIKQGNSFPKTTSRTFRTASSSSSVPAPDAPPPSMVSTPEVSESKSVRFRLVRDPDTNKFKFVKNDSEPVSSAPVSDSAPAASAPAPVASVSAPVVSAPAPVVSVPVAPVASTPAPVAPVASEPKKKATSHAPIFPTLTPYFNEKANVRGVVIKNSPPPPPPAAPTNTLSSNLGKKSPFSQMLHLRNSDPVLTLNTADPTPPLPYFTNNACSFLNSGPTGPTGPTGDVGPTGPTGPQGIPGASTYYDFSDNSGITGLFGPAVGVLDEVARVTAPGVFYYYPNVYATLLDQDPLQSVTIADVSQLPASGTSYITITQTNFTIQQLNYLFSANGITITAEVCLFTFTGGVVSLTETLISLSTTPSSTTITSSVNTDQYVIPPTTTPTYIGLRTEISGANATNYASDNPGIINTSAAIQLQVTPTTSTPTFTTTTYSYQPIVPPQTMTPPVYDSSSFIDLKSLMKFLGEDDEKIL</sequence>
<feature type="region of interest" description="Disordered" evidence="1">
    <location>
        <begin position="176"/>
        <end position="199"/>
    </location>
</feature>